<gene>
    <name evidence="9" type="primary">mscL</name>
    <name evidence="10" type="ORF">DOO78_12715</name>
</gene>
<keyword evidence="3 9" id="KW-1003">Cell membrane</keyword>
<dbReference type="InterPro" id="IPR001185">
    <property type="entry name" value="MS_channel"/>
</dbReference>
<proteinExistence type="inferred from homology"/>
<dbReference type="SUPFAM" id="SSF81330">
    <property type="entry name" value="Gated mechanosensitive channel"/>
    <property type="match status" value="1"/>
</dbReference>
<dbReference type="InterPro" id="IPR037673">
    <property type="entry name" value="MSC/AndL"/>
</dbReference>
<organism evidence="10 11">
    <name type="scientific">Roseicella frigidaeris</name>
    <dbReference type="NCBI Taxonomy" id="2230885"/>
    <lineage>
        <taxon>Bacteria</taxon>
        <taxon>Pseudomonadati</taxon>
        <taxon>Pseudomonadota</taxon>
        <taxon>Alphaproteobacteria</taxon>
        <taxon>Acetobacterales</taxon>
        <taxon>Roseomonadaceae</taxon>
        <taxon>Roseicella</taxon>
    </lineage>
</organism>
<keyword evidence="11" id="KW-1185">Reference proteome</keyword>
<feature type="transmembrane region" description="Helical" evidence="9">
    <location>
        <begin position="49"/>
        <end position="72"/>
    </location>
</feature>
<reference evidence="11" key="1">
    <citation type="submission" date="2018-06" db="EMBL/GenBank/DDBJ databases">
        <authorList>
            <person name="Khan S.A."/>
        </authorList>
    </citation>
    <scope>NUCLEOTIDE SEQUENCE [LARGE SCALE GENOMIC DNA]</scope>
    <source>
        <strain evidence="11">DB-1506</strain>
    </source>
</reference>
<comment type="similarity">
    <text evidence="9">Belongs to the MscL family.</text>
</comment>
<dbReference type="Pfam" id="PF01741">
    <property type="entry name" value="MscL"/>
    <property type="match status" value="1"/>
</dbReference>
<evidence type="ECO:0000256" key="2">
    <source>
        <dbReference type="ARBA" id="ARBA00022448"/>
    </source>
</evidence>
<accession>A0A327M8A5</accession>
<feature type="transmembrane region" description="Helical" evidence="9">
    <location>
        <begin position="84"/>
        <end position="112"/>
    </location>
</feature>
<keyword evidence="2 9" id="KW-0813">Transport</keyword>
<dbReference type="AlphaFoldDB" id="A0A327M8A5"/>
<keyword evidence="4 9" id="KW-0812">Transmembrane</keyword>
<evidence type="ECO:0000313" key="11">
    <source>
        <dbReference type="Proteomes" id="UP000249065"/>
    </source>
</evidence>
<evidence type="ECO:0000256" key="1">
    <source>
        <dbReference type="ARBA" id="ARBA00004141"/>
    </source>
</evidence>
<comment type="function">
    <text evidence="9">Channel that opens in response to stretch forces in the membrane lipid bilayer. May participate in the regulation of osmotic pressure changes within the cell.</text>
</comment>
<keyword evidence="8 9" id="KW-0407">Ion channel</keyword>
<protein>
    <recommendedName>
        <fullName evidence="9">Large-conductance mechanosensitive channel</fullName>
    </recommendedName>
</protein>
<evidence type="ECO:0000256" key="3">
    <source>
        <dbReference type="ARBA" id="ARBA00022475"/>
    </source>
</evidence>
<dbReference type="NCBIfam" id="TIGR00220">
    <property type="entry name" value="mscL"/>
    <property type="match status" value="1"/>
</dbReference>
<evidence type="ECO:0000313" key="10">
    <source>
        <dbReference type="EMBL" id="RAI58552.1"/>
    </source>
</evidence>
<keyword evidence="7 9" id="KW-0472">Membrane</keyword>
<keyword evidence="9" id="KW-0997">Cell inner membrane</keyword>
<name>A0A327M8A5_9PROT</name>
<evidence type="ECO:0000256" key="6">
    <source>
        <dbReference type="ARBA" id="ARBA00023065"/>
    </source>
</evidence>
<evidence type="ECO:0000256" key="5">
    <source>
        <dbReference type="ARBA" id="ARBA00022989"/>
    </source>
</evidence>
<dbReference type="HAMAP" id="MF_00115">
    <property type="entry name" value="MscL"/>
    <property type="match status" value="1"/>
</dbReference>
<dbReference type="PANTHER" id="PTHR30266:SF2">
    <property type="entry name" value="LARGE-CONDUCTANCE MECHANOSENSITIVE CHANNEL"/>
    <property type="match status" value="1"/>
</dbReference>
<keyword evidence="5 9" id="KW-1133">Transmembrane helix</keyword>
<dbReference type="InterPro" id="IPR036019">
    <property type="entry name" value="MscL_channel"/>
</dbReference>
<evidence type="ECO:0000256" key="4">
    <source>
        <dbReference type="ARBA" id="ARBA00022692"/>
    </source>
</evidence>
<dbReference type="EMBL" id="QLIX01000008">
    <property type="protein sequence ID" value="RAI58552.1"/>
    <property type="molecule type" value="Genomic_DNA"/>
</dbReference>
<evidence type="ECO:0000256" key="7">
    <source>
        <dbReference type="ARBA" id="ARBA00023136"/>
    </source>
</evidence>
<evidence type="ECO:0000256" key="9">
    <source>
        <dbReference type="HAMAP-Rule" id="MF_00115"/>
    </source>
</evidence>
<comment type="subunit">
    <text evidence="9">Homopentamer.</text>
</comment>
<keyword evidence="6 9" id="KW-0406">Ion transport</keyword>
<sequence length="165" mass="17551">MQPPISMHEPAWLREFKAFIMRGSVVDLAVGLVVGAAFTSIVTSFVEDIINPVIGLLIGGVDFSNIFVVMSGERRASLQATRDGGAAVLAVGSFINTIIKFLIVSFAIFWVVKALSKLRVSELGKVETPPPGPTPTESLLAEIRDELKVQRGLPGAAVATPRPPA</sequence>
<dbReference type="GO" id="GO:0008381">
    <property type="term" value="F:mechanosensitive monoatomic ion channel activity"/>
    <property type="evidence" value="ECO:0007669"/>
    <property type="project" value="UniProtKB-UniRule"/>
</dbReference>
<dbReference type="PANTHER" id="PTHR30266">
    <property type="entry name" value="MECHANOSENSITIVE CHANNEL MSCL"/>
    <property type="match status" value="1"/>
</dbReference>
<comment type="caution">
    <text evidence="10">The sequence shown here is derived from an EMBL/GenBank/DDBJ whole genome shotgun (WGS) entry which is preliminary data.</text>
</comment>
<dbReference type="Proteomes" id="UP000249065">
    <property type="component" value="Unassembled WGS sequence"/>
</dbReference>
<feature type="transmembrane region" description="Helical" evidence="9">
    <location>
        <begin position="20"/>
        <end position="43"/>
    </location>
</feature>
<dbReference type="Gene3D" id="1.10.1200.120">
    <property type="entry name" value="Large-conductance mechanosensitive channel, MscL, domain 1"/>
    <property type="match status" value="1"/>
</dbReference>
<comment type="subcellular location">
    <subcellularLocation>
        <location evidence="9">Cell inner membrane</location>
        <topology evidence="9">Multi-pass membrane protein</topology>
    </subcellularLocation>
    <subcellularLocation>
        <location evidence="1">Membrane</location>
        <topology evidence="1">Multi-pass membrane protein</topology>
    </subcellularLocation>
</comment>
<dbReference type="OrthoDB" id="9810350at2"/>
<dbReference type="PRINTS" id="PR01264">
    <property type="entry name" value="MECHCHANNEL"/>
</dbReference>
<evidence type="ECO:0000256" key="8">
    <source>
        <dbReference type="ARBA" id="ARBA00023303"/>
    </source>
</evidence>
<dbReference type="GO" id="GO:0005886">
    <property type="term" value="C:plasma membrane"/>
    <property type="evidence" value="ECO:0007669"/>
    <property type="project" value="UniProtKB-SubCell"/>
</dbReference>
<dbReference type="NCBIfam" id="NF001843">
    <property type="entry name" value="PRK00567.1-4"/>
    <property type="match status" value="1"/>
</dbReference>